<evidence type="ECO:0000256" key="3">
    <source>
        <dbReference type="ARBA" id="ARBA00022884"/>
    </source>
</evidence>
<dbReference type="CDD" id="cd00165">
    <property type="entry name" value="S4"/>
    <property type="match status" value="1"/>
</dbReference>
<dbReference type="OrthoDB" id="1109245at2759"/>
<dbReference type="InterPro" id="IPR036986">
    <property type="entry name" value="S4_RNA-bd_sf"/>
</dbReference>
<dbReference type="InterPro" id="IPR041982">
    <property type="entry name" value="Ribosomal_eS4_KOW"/>
</dbReference>
<keyword evidence="4" id="KW-0689">Ribosomal protein</keyword>
<dbReference type="FunFam" id="2.30.30.30:FF:000005">
    <property type="entry name" value="40S ribosomal protein S4"/>
    <property type="match status" value="1"/>
</dbReference>
<dbReference type="Gene3D" id="2.40.50.740">
    <property type="match status" value="1"/>
</dbReference>
<keyword evidence="14" id="KW-1185">Reference proteome</keyword>
<evidence type="ECO:0000256" key="4">
    <source>
        <dbReference type="ARBA" id="ARBA00022980"/>
    </source>
</evidence>
<gene>
    <name evidence="13" type="ORF">NAV_LOCUS7185</name>
</gene>
<sequence length="315" mass="35879">MGSRTNERRAYIEQAVRYGSWTEATFKAPCSAETLDVGQTWRMSRTGSVLLWGRKKIEMQQLMMKSMELPFDTNMICVFAPRPRCGPHKLRESLPLILFLRNRLKYALTYNEARMICKQRLIKVDGKVRTDMRFPAGFMDVIRIDRTNETFRLLYDAKGRYATHRITEQEGNFKLCKIVKKCVGPKGVPFIVTHDARTIRYPDPHVKVNDTIVIDIATGKMTDYVKFDQGNLCMVTGGRNMGRVGIVGHREKHPGSFDIVHIKDAAGHSFATRLNNVFIIGKGTKSMVSLPGPTKGVRLTIAEERDRRLAQKRAA</sequence>
<evidence type="ECO:0000259" key="11">
    <source>
        <dbReference type="Pfam" id="PF01479"/>
    </source>
</evidence>
<dbReference type="Pfam" id="PF00467">
    <property type="entry name" value="KOW"/>
    <property type="match status" value="1"/>
</dbReference>
<proteinExistence type="inferred from homology"/>
<dbReference type="Pfam" id="PF01479">
    <property type="entry name" value="S4"/>
    <property type="match status" value="1"/>
</dbReference>
<evidence type="ECO:0000256" key="1">
    <source>
        <dbReference type="ARBA" id="ARBA00007500"/>
    </source>
</evidence>
<accession>A0A498SKT8</accession>
<name>A0A498SKT8_ACAVI</name>
<evidence type="ECO:0000256" key="2">
    <source>
        <dbReference type="ARBA" id="ARBA00022730"/>
    </source>
</evidence>
<feature type="domain" description="KOW" evidence="9">
    <location>
        <begin position="230"/>
        <end position="263"/>
    </location>
</feature>
<evidence type="ECO:0000259" key="9">
    <source>
        <dbReference type="Pfam" id="PF00467"/>
    </source>
</evidence>
<dbReference type="GO" id="GO:0003735">
    <property type="term" value="F:structural constituent of ribosome"/>
    <property type="evidence" value="ECO:0007669"/>
    <property type="project" value="InterPro"/>
</dbReference>
<dbReference type="Proteomes" id="UP000276991">
    <property type="component" value="Unassembled WGS sequence"/>
</dbReference>
<dbReference type="GO" id="GO:0019843">
    <property type="term" value="F:rRNA binding"/>
    <property type="evidence" value="ECO:0007669"/>
    <property type="project" value="UniProtKB-KW"/>
</dbReference>
<dbReference type="AlphaFoldDB" id="A0A498SKT8"/>
<evidence type="ECO:0000256" key="7">
    <source>
        <dbReference type="ARBA" id="ARBA00035402"/>
    </source>
</evidence>
<keyword evidence="3 8" id="KW-0694">RNA-binding</keyword>
<evidence type="ECO:0000259" key="12">
    <source>
        <dbReference type="Pfam" id="PF16121"/>
    </source>
</evidence>
<keyword evidence="5" id="KW-0687">Ribonucleoprotein</keyword>
<comment type="similarity">
    <text evidence="1">Belongs to the eukaryotic ribosomal protein eS4 family.</text>
</comment>
<dbReference type="InterPro" id="IPR038237">
    <property type="entry name" value="Ribosomal_eS4_central_sf"/>
</dbReference>
<evidence type="ECO:0000256" key="5">
    <source>
        <dbReference type="ARBA" id="ARBA00023274"/>
    </source>
</evidence>
<dbReference type="Gene3D" id="3.10.290.10">
    <property type="entry name" value="RNA-binding S4 domain"/>
    <property type="match status" value="1"/>
</dbReference>
<dbReference type="FunFam" id="2.40.50.740:FF:000001">
    <property type="entry name" value="40S ribosomal protein S4"/>
    <property type="match status" value="1"/>
</dbReference>
<feature type="domain" description="RNA-binding S4" evidence="11">
    <location>
        <begin position="99"/>
        <end position="142"/>
    </location>
</feature>
<dbReference type="GO" id="GO:0022627">
    <property type="term" value="C:cytosolic small ribosomal subunit"/>
    <property type="evidence" value="ECO:0007669"/>
    <property type="project" value="TreeGrafter"/>
</dbReference>
<reference evidence="13 14" key="1">
    <citation type="submission" date="2018-08" db="EMBL/GenBank/DDBJ databases">
        <authorList>
            <person name="Laetsch R D."/>
            <person name="Stevens L."/>
            <person name="Kumar S."/>
            <person name="Blaxter L. M."/>
        </authorList>
    </citation>
    <scope>NUCLEOTIDE SEQUENCE [LARGE SCALE GENOMIC DNA]</scope>
</reference>
<dbReference type="CDD" id="cd06087">
    <property type="entry name" value="KOW_RPS4"/>
    <property type="match status" value="1"/>
</dbReference>
<dbReference type="FunFam" id="3.10.290.10:FF:000002">
    <property type="entry name" value="40S ribosomal protein S4"/>
    <property type="match status" value="1"/>
</dbReference>
<dbReference type="EMBL" id="UPTC01001694">
    <property type="protein sequence ID" value="VBB32394.1"/>
    <property type="molecule type" value="Genomic_DNA"/>
</dbReference>
<dbReference type="STRING" id="6277.A0A498SKT8"/>
<dbReference type="InterPro" id="IPR013845">
    <property type="entry name" value="Ribosomal_eS4_central_region"/>
</dbReference>
<evidence type="ECO:0000313" key="14">
    <source>
        <dbReference type="Proteomes" id="UP000276991"/>
    </source>
</evidence>
<evidence type="ECO:0000259" key="10">
    <source>
        <dbReference type="Pfam" id="PF00900"/>
    </source>
</evidence>
<dbReference type="PANTHER" id="PTHR11581">
    <property type="entry name" value="30S/40S RIBOSOMAL PROTEIN S4"/>
    <property type="match status" value="1"/>
</dbReference>
<feature type="domain" description="Small ribosomal subunit protein eS4 central region" evidence="10">
    <location>
        <begin position="147"/>
        <end position="221"/>
    </location>
</feature>
<evidence type="ECO:0000256" key="8">
    <source>
        <dbReference type="PROSITE-ProRule" id="PRU00182"/>
    </source>
</evidence>
<keyword evidence="2" id="KW-0699">rRNA-binding</keyword>
<dbReference type="InterPro" id="IPR000876">
    <property type="entry name" value="Ribosomal_eS4"/>
</dbReference>
<protein>
    <recommendedName>
        <fullName evidence="6">Small ribosomal subunit protein eS4</fullName>
    </recommendedName>
    <alternativeName>
        <fullName evidence="7">40S ribosomal protein S4</fullName>
    </alternativeName>
</protein>
<dbReference type="PROSITE" id="PS50889">
    <property type="entry name" value="S4"/>
    <property type="match status" value="1"/>
</dbReference>
<dbReference type="InterPro" id="IPR005824">
    <property type="entry name" value="KOW"/>
</dbReference>
<dbReference type="Pfam" id="PF00900">
    <property type="entry name" value="Ribosomal_S4e"/>
    <property type="match status" value="1"/>
</dbReference>
<dbReference type="GO" id="GO:0006412">
    <property type="term" value="P:translation"/>
    <property type="evidence" value="ECO:0007669"/>
    <property type="project" value="InterPro"/>
</dbReference>
<evidence type="ECO:0000313" key="13">
    <source>
        <dbReference type="EMBL" id="VBB32394.1"/>
    </source>
</evidence>
<dbReference type="PANTHER" id="PTHR11581:SF0">
    <property type="entry name" value="SMALL RIBOSOMAL SUBUNIT PROTEIN ES4"/>
    <property type="match status" value="1"/>
</dbReference>
<evidence type="ECO:0000256" key="6">
    <source>
        <dbReference type="ARBA" id="ARBA00035272"/>
    </source>
</evidence>
<dbReference type="SUPFAM" id="SSF55174">
    <property type="entry name" value="Alpha-L RNA-binding motif"/>
    <property type="match status" value="1"/>
</dbReference>
<dbReference type="InterPro" id="IPR014722">
    <property type="entry name" value="Rib_uL2_dom2"/>
</dbReference>
<dbReference type="Pfam" id="PF16121">
    <property type="entry name" value="40S_S4_C"/>
    <property type="match status" value="1"/>
</dbReference>
<feature type="domain" description="Small ribosomal subunit protein eS4 C-terminal" evidence="12">
    <location>
        <begin position="264"/>
        <end position="312"/>
    </location>
</feature>
<dbReference type="InterPro" id="IPR002942">
    <property type="entry name" value="S4_RNA-bd"/>
</dbReference>
<dbReference type="Gene3D" id="2.30.30.30">
    <property type="match status" value="1"/>
</dbReference>
<dbReference type="InterPro" id="IPR032277">
    <property type="entry name" value="Ribosomal_eS4_C"/>
</dbReference>
<dbReference type="HAMAP" id="MF_00485">
    <property type="entry name" value="Ribosomal_eS4"/>
    <property type="match status" value="1"/>
</dbReference>
<organism evidence="13 14">
    <name type="scientific">Acanthocheilonema viteae</name>
    <name type="common">Filarial nematode worm</name>
    <name type="synonym">Dipetalonema viteae</name>
    <dbReference type="NCBI Taxonomy" id="6277"/>
    <lineage>
        <taxon>Eukaryota</taxon>
        <taxon>Metazoa</taxon>
        <taxon>Ecdysozoa</taxon>
        <taxon>Nematoda</taxon>
        <taxon>Chromadorea</taxon>
        <taxon>Rhabditida</taxon>
        <taxon>Spirurina</taxon>
        <taxon>Spiruromorpha</taxon>
        <taxon>Filarioidea</taxon>
        <taxon>Onchocercidae</taxon>
        <taxon>Acanthocheilonema</taxon>
    </lineage>
</organism>